<protein>
    <submittedName>
        <fullName evidence="1">Uncharacterized protein</fullName>
    </submittedName>
</protein>
<accession>A0AAU2H3L3</accession>
<name>A0AAU2H3L3_9ACTN</name>
<gene>
    <name evidence="1" type="ORF">OHV25_25220</name>
</gene>
<organism evidence="1">
    <name type="scientific">Streptomyces sp. NBC_00060</name>
    <dbReference type="NCBI Taxonomy" id="2975636"/>
    <lineage>
        <taxon>Bacteria</taxon>
        <taxon>Bacillati</taxon>
        <taxon>Actinomycetota</taxon>
        <taxon>Actinomycetes</taxon>
        <taxon>Kitasatosporales</taxon>
        <taxon>Streptomycetaceae</taxon>
        <taxon>Streptomyces</taxon>
    </lineage>
</organism>
<reference evidence="1" key="1">
    <citation type="submission" date="2022-10" db="EMBL/GenBank/DDBJ databases">
        <title>The complete genomes of actinobacterial strains from the NBC collection.</title>
        <authorList>
            <person name="Joergensen T.S."/>
            <person name="Alvarez Arevalo M."/>
            <person name="Sterndorff E.B."/>
            <person name="Faurdal D."/>
            <person name="Vuksanovic O."/>
            <person name="Mourched A.-S."/>
            <person name="Charusanti P."/>
            <person name="Shaw S."/>
            <person name="Blin K."/>
            <person name="Weber T."/>
        </authorList>
    </citation>
    <scope>NUCLEOTIDE SEQUENCE</scope>
    <source>
        <strain evidence="1">NBC_00060</strain>
    </source>
</reference>
<proteinExistence type="predicted"/>
<dbReference type="AlphaFoldDB" id="A0AAU2H3L3"/>
<evidence type="ECO:0000313" key="1">
    <source>
        <dbReference type="EMBL" id="WTU42639.1"/>
    </source>
</evidence>
<dbReference type="EMBL" id="CP108253">
    <property type="protein sequence ID" value="WTU42639.1"/>
    <property type="molecule type" value="Genomic_DNA"/>
</dbReference>
<sequence length="316" mass="34947">MAARIRAAVQPARTALWIERGRYLWWGGILWTATVTSDARGFLSMAVGAGTFDSYLDHRRLLDTQTATGVDQFDIARGLVDYAQRVPGGDIGIECDDHLSGIRRDRVYSRYDMPTIRDLLSQLGSVDGGFEWRIAVHRDPETGRRVKRLQLGHPAIHSSTTEIVLAHPGPVLAYAWPVDGTQRATSWQSRGASTNSNQTTQSVPLLSAALVADDDIGAGWPRLDGASDYSTVEDQGVLDAHARADFATARRPHTIPEITVALDRTELSPALLGSTIRLRIRDLWHHLDERYRIVGLSISPPERGRPETAKLYLEVP</sequence>